<evidence type="ECO:0000256" key="11">
    <source>
        <dbReference type="ARBA" id="ARBA00052919"/>
    </source>
</evidence>
<dbReference type="SUPFAM" id="SSF53271">
    <property type="entry name" value="PRTase-like"/>
    <property type="match status" value="1"/>
</dbReference>
<organism evidence="17">
    <name type="scientific">Nitratifractor salsuginis</name>
    <dbReference type="NCBI Taxonomy" id="269261"/>
    <lineage>
        <taxon>Bacteria</taxon>
        <taxon>Pseudomonadati</taxon>
        <taxon>Campylobacterota</taxon>
        <taxon>Epsilonproteobacteria</taxon>
        <taxon>Campylobacterales</taxon>
        <taxon>Sulfurovaceae</taxon>
        <taxon>Nitratifractor</taxon>
    </lineage>
</organism>
<keyword evidence="7 15" id="KW-0547">Nucleotide-binding</keyword>
<name>A0A7V2SIJ5_9BACT</name>
<dbReference type="GO" id="GO:0005525">
    <property type="term" value="F:GTP binding"/>
    <property type="evidence" value="ECO:0007669"/>
    <property type="project" value="UniProtKB-KW"/>
</dbReference>
<evidence type="ECO:0000256" key="13">
    <source>
        <dbReference type="ARBA" id="ARBA00072146"/>
    </source>
</evidence>
<dbReference type="FunFam" id="3.40.50.2020:FF:000003">
    <property type="entry name" value="Uracil phosphoribosyltransferase"/>
    <property type="match status" value="1"/>
</dbReference>
<dbReference type="GO" id="GO:0004845">
    <property type="term" value="F:uracil phosphoribosyltransferase activity"/>
    <property type="evidence" value="ECO:0007669"/>
    <property type="project" value="UniProtKB-UniRule"/>
</dbReference>
<dbReference type="CDD" id="cd06223">
    <property type="entry name" value="PRTases_typeI"/>
    <property type="match status" value="1"/>
</dbReference>
<dbReference type="PANTHER" id="PTHR32315">
    <property type="entry name" value="ADENINE PHOSPHORIBOSYLTRANSFERASE"/>
    <property type="match status" value="1"/>
</dbReference>
<evidence type="ECO:0000256" key="7">
    <source>
        <dbReference type="ARBA" id="ARBA00022741"/>
    </source>
</evidence>
<evidence type="ECO:0000256" key="10">
    <source>
        <dbReference type="ARBA" id="ARBA00031082"/>
    </source>
</evidence>
<evidence type="ECO:0000256" key="5">
    <source>
        <dbReference type="ARBA" id="ARBA00022676"/>
    </source>
</evidence>
<comment type="similarity">
    <text evidence="2 15">Belongs to the UPRTase family.</text>
</comment>
<evidence type="ECO:0000256" key="12">
    <source>
        <dbReference type="ARBA" id="ARBA00056901"/>
    </source>
</evidence>
<dbReference type="InterPro" id="IPR050054">
    <property type="entry name" value="UPRTase/APRTase"/>
</dbReference>
<sequence>MKNLHLIEHPLIRHKLSLLRDKSTPMHEFRRLLDDIGLLMTYEVTRELESVPVEVETPVGTAECNRLAKPPVLVTILRAGIGMLGSFMQMLPESPVGFLGMQRNEETLQPESYYSKIPSAARTHPVILIDPMLATGGSASAAVAHLESHGVREIVFVCLVAAPEGVQALNRSHPDLQIYAAALDDRLNEHGYIVPGLGDAGDRVFGTGADDIR</sequence>
<keyword evidence="5 15" id="KW-0328">Glycosyltransferase</keyword>
<keyword evidence="6 15" id="KW-0808">Transferase</keyword>
<dbReference type="InterPro" id="IPR029057">
    <property type="entry name" value="PRTase-like"/>
</dbReference>
<evidence type="ECO:0000256" key="2">
    <source>
        <dbReference type="ARBA" id="ARBA00009516"/>
    </source>
</evidence>
<protein>
    <recommendedName>
        <fullName evidence="13 15">Uracil phosphoribosyltransferase</fullName>
        <ecNumber evidence="3 15">2.4.2.9</ecNumber>
    </recommendedName>
    <alternativeName>
        <fullName evidence="10 15">UMP pyrophosphorylase</fullName>
    </alternativeName>
    <alternativeName>
        <fullName evidence="14 15">UPRTase</fullName>
    </alternativeName>
</protein>
<comment type="pathway">
    <text evidence="1 15">Pyrimidine metabolism; UMP biosynthesis via salvage pathway; UMP from uracil: step 1/1.</text>
</comment>
<keyword evidence="9 15" id="KW-0342">GTP-binding</keyword>
<dbReference type="AlphaFoldDB" id="A0A7V2SIJ5"/>
<evidence type="ECO:0000256" key="3">
    <source>
        <dbReference type="ARBA" id="ARBA00011894"/>
    </source>
</evidence>
<dbReference type="InterPro" id="IPR034332">
    <property type="entry name" value="Upp_B"/>
</dbReference>
<evidence type="ECO:0000313" key="17">
    <source>
        <dbReference type="EMBL" id="HFC03469.1"/>
    </source>
</evidence>
<evidence type="ECO:0000259" key="16">
    <source>
        <dbReference type="Pfam" id="PF14681"/>
    </source>
</evidence>
<feature type="domain" description="Phosphoribosyltransferase" evidence="16">
    <location>
        <begin position="7"/>
        <end position="207"/>
    </location>
</feature>
<comment type="cofactor">
    <cofactor evidence="15">
        <name>Mg(2+)</name>
        <dbReference type="ChEBI" id="CHEBI:18420"/>
    </cofactor>
    <text evidence="15">Binds 1 Mg(2+) ion per subunit. The magnesium is bound as Mg-PRPP.</text>
</comment>
<feature type="binding site" evidence="15">
    <location>
        <position position="199"/>
    </location>
    <ligand>
        <name>5-phospho-alpha-D-ribose 1-diphosphate</name>
        <dbReference type="ChEBI" id="CHEBI:58017"/>
    </ligand>
</feature>
<gene>
    <name evidence="15" type="primary">upp</name>
    <name evidence="17" type="ORF">ENJ74_01225</name>
</gene>
<dbReference type="EC" id="2.4.2.9" evidence="3 15"/>
<comment type="catalytic activity">
    <reaction evidence="11 15">
        <text>UMP + diphosphate = 5-phospho-alpha-D-ribose 1-diphosphate + uracil</text>
        <dbReference type="Rhea" id="RHEA:13017"/>
        <dbReference type="ChEBI" id="CHEBI:17568"/>
        <dbReference type="ChEBI" id="CHEBI:33019"/>
        <dbReference type="ChEBI" id="CHEBI:57865"/>
        <dbReference type="ChEBI" id="CHEBI:58017"/>
        <dbReference type="EC" id="2.4.2.9"/>
    </reaction>
</comment>
<comment type="caution">
    <text evidence="17">The sequence shown here is derived from an EMBL/GenBank/DDBJ whole genome shotgun (WGS) entry which is preliminary data.</text>
</comment>
<comment type="function">
    <text evidence="12 15">Catalyzes the conversion of uracil and 5-phospho-alpha-D-ribose 1-diphosphate (PRPP) to UMP and diphosphate.</text>
</comment>
<dbReference type="NCBIfam" id="TIGR01091">
    <property type="entry name" value="upp"/>
    <property type="match status" value="1"/>
</dbReference>
<feature type="binding site" evidence="15">
    <location>
        <begin position="198"/>
        <end position="200"/>
    </location>
    <ligand>
        <name>uracil</name>
        <dbReference type="ChEBI" id="CHEBI:17568"/>
    </ligand>
</feature>
<feature type="binding site" evidence="15">
    <location>
        <position position="193"/>
    </location>
    <ligand>
        <name>uracil</name>
        <dbReference type="ChEBI" id="CHEBI:17568"/>
    </ligand>
</feature>
<dbReference type="UniPathway" id="UPA00574">
    <property type="reaction ID" value="UER00636"/>
</dbReference>
<keyword evidence="8 15" id="KW-0460">Magnesium</keyword>
<accession>A0A7V2SIJ5</accession>
<evidence type="ECO:0000256" key="1">
    <source>
        <dbReference type="ARBA" id="ARBA00005180"/>
    </source>
</evidence>
<dbReference type="NCBIfam" id="NF001097">
    <property type="entry name" value="PRK00129.1"/>
    <property type="match status" value="1"/>
</dbReference>
<evidence type="ECO:0000256" key="6">
    <source>
        <dbReference type="ARBA" id="ARBA00022679"/>
    </source>
</evidence>
<evidence type="ECO:0000256" key="8">
    <source>
        <dbReference type="ARBA" id="ARBA00022842"/>
    </source>
</evidence>
<dbReference type="GO" id="GO:0000287">
    <property type="term" value="F:magnesium ion binding"/>
    <property type="evidence" value="ECO:0007669"/>
    <property type="project" value="UniProtKB-UniRule"/>
</dbReference>
<dbReference type="GO" id="GO:0044206">
    <property type="term" value="P:UMP salvage"/>
    <property type="evidence" value="ECO:0007669"/>
    <property type="project" value="UniProtKB-UniRule"/>
</dbReference>
<keyword evidence="4 15" id="KW-0021">Allosteric enzyme</keyword>
<dbReference type="InterPro" id="IPR000836">
    <property type="entry name" value="PRTase_dom"/>
</dbReference>
<dbReference type="InterPro" id="IPR005765">
    <property type="entry name" value="UPRT"/>
</dbReference>
<reference evidence="17" key="1">
    <citation type="journal article" date="2020" name="mSystems">
        <title>Genome- and Community-Level Interaction Insights into Carbon Utilization and Element Cycling Functions of Hydrothermarchaeota in Hydrothermal Sediment.</title>
        <authorList>
            <person name="Zhou Z."/>
            <person name="Liu Y."/>
            <person name="Xu W."/>
            <person name="Pan J."/>
            <person name="Luo Z.H."/>
            <person name="Li M."/>
        </authorList>
    </citation>
    <scope>NUCLEOTIDE SEQUENCE [LARGE SCALE GENOMIC DNA]</scope>
    <source>
        <strain evidence="17">HyVt-513</strain>
    </source>
</reference>
<dbReference type="GO" id="GO:0005737">
    <property type="term" value="C:cytoplasm"/>
    <property type="evidence" value="ECO:0007669"/>
    <property type="project" value="UniProtKB-ARBA"/>
</dbReference>
<dbReference type="Proteomes" id="UP000885722">
    <property type="component" value="Unassembled WGS sequence"/>
</dbReference>
<dbReference type="Pfam" id="PF14681">
    <property type="entry name" value="UPRTase"/>
    <property type="match status" value="1"/>
</dbReference>
<proteinExistence type="inferred from homology"/>
<comment type="activity regulation">
    <text evidence="15">Allosterically activated by GTP.</text>
</comment>
<dbReference type="GO" id="GO:0006223">
    <property type="term" value="P:uracil salvage"/>
    <property type="evidence" value="ECO:0007669"/>
    <property type="project" value="InterPro"/>
</dbReference>
<evidence type="ECO:0000256" key="4">
    <source>
        <dbReference type="ARBA" id="ARBA00022533"/>
    </source>
</evidence>
<evidence type="ECO:0000256" key="9">
    <source>
        <dbReference type="ARBA" id="ARBA00023134"/>
    </source>
</evidence>
<evidence type="ECO:0000256" key="15">
    <source>
        <dbReference type="HAMAP-Rule" id="MF_01218"/>
    </source>
</evidence>
<feature type="binding site" evidence="15">
    <location>
        <position position="103"/>
    </location>
    <ligand>
        <name>5-phospho-alpha-D-ribose 1-diphosphate</name>
        <dbReference type="ChEBI" id="CHEBI:58017"/>
    </ligand>
</feature>
<dbReference type="Gene3D" id="3.40.50.2020">
    <property type="match status" value="1"/>
</dbReference>
<evidence type="ECO:0000256" key="14">
    <source>
        <dbReference type="ARBA" id="ARBA00079807"/>
    </source>
</evidence>
<dbReference type="HAMAP" id="MF_01218_B">
    <property type="entry name" value="Upp_B"/>
    <property type="match status" value="1"/>
</dbReference>
<feature type="binding site" evidence="15">
    <location>
        <begin position="130"/>
        <end position="138"/>
    </location>
    <ligand>
        <name>5-phospho-alpha-D-ribose 1-diphosphate</name>
        <dbReference type="ChEBI" id="CHEBI:58017"/>
    </ligand>
</feature>
<dbReference type="PANTHER" id="PTHR32315:SF4">
    <property type="entry name" value="URACIL PHOSPHORIBOSYLTRANSFERASE, CHLOROPLASTIC"/>
    <property type="match status" value="1"/>
</dbReference>
<feature type="binding site" evidence="15">
    <location>
        <position position="78"/>
    </location>
    <ligand>
        <name>5-phospho-alpha-D-ribose 1-diphosphate</name>
        <dbReference type="ChEBI" id="CHEBI:58017"/>
    </ligand>
</feature>
<dbReference type="EMBL" id="DRNO01000085">
    <property type="protein sequence ID" value="HFC03469.1"/>
    <property type="molecule type" value="Genomic_DNA"/>
</dbReference>